<accession>A0ACB7WVY8</accession>
<dbReference type="EMBL" id="CM037011">
    <property type="protein sequence ID" value="KAH7692939.1"/>
    <property type="molecule type" value="Genomic_DNA"/>
</dbReference>
<sequence>MLSNLYIYLYVCRWSTIAAHLPGRTDDKIKNYWNTHLRKKLLQMRFDPVTHQKRSDLGFLAGIPNMFAFSGNLDMNALKLQPDAVKEQQFSFYKA</sequence>
<organism evidence="1 2">
    <name type="scientific">Dioscorea alata</name>
    <name type="common">Purple yam</name>
    <dbReference type="NCBI Taxonomy" id="55571"/>
    <lineage>
        <taxon>Eukaryota</taxon>
        <taxon>Viridiplantae</taxon>
        <taxon>Streptophyta</taxon>
        <taxon>Embryophyta</taxon>
        <taxon>Tracheophyta</taxon>
        <taxon>Spermatophyta</taxon>
        <taxon>Magnoliopsida</taxon>
        <taxon>Liliopsida</taxon>
        <taxon>Dioscoreales</taxon>
        <taxon>Dioscoreaceae</taxon>
        <taxon>Dioscorea</taxon>
    </lineage>
</organism>
<gene>
    <name evidence="1" type="ORF">IHE45_01G099000</name>
</gene>
<name>A0ACB7WVY8_DIOAL</name>
<dbReference type="Proteomes" id="UP000827976">
    <property type="component" value="Chromosome 1"/>
</dbReference>
<keyword evidence="2" id="KW-1185">Reference proteome</keyword>
<protein>
    <submittedName>
        <fullName evidence="1">Myb domain-containing protein</fullName>
    </submittedName>
</protein>
<evidence type="ECO:0000313" key="1">
    <source>
        <dbReference type="EMBL" id="KAH7692939.1"/>
    </source>
</evidence>
<proteinExistence type="predicted"/>
<comment type="caution">
    <text evidence="1">The sequence shown here is derived from an EMBL/GenBank/DDBJ whole genome shotgun (WGS) entry which is preliminary data.</text>
</comment>
<evidence type="ECO:0000313" key="2">
    <source>
        <dbReference type="Proteomes" id="UP000827976"/>
    </source>
</evidence>
<reference evidence="2" key="1">
    <citation type="journal article" date="2022" name="Nat. Commun.">
        <title>Chromosome evolution and the genetic basis of agronomically important traits in greater yam.</title>
        <authorList>
            <person name="Bredeson J.V."/>
            <person name="Lyons J.B."/>
            <person name="Oniyinde I.O."/>
            <person name="Okereke N.R."/>
            <person name="Kolade O."/>
            <person name="Nnabue I."/>
            <person name="Nwadili C.O."/>
            <person name="Hribova E."/>
            <person name="Parker M."/>
            <person name="Nwogha J."/>
            <person name="Shu S."/>
            <person name="Carlson J."/>
            <person name="Kariba R."/>
            <person name="Muthemba S."/>
            <person name="Knop K."/>
            <person name="Barton G.J."/>
            <person name="Sherwood A.V."/>
            <person name="Lopez-Montes A."/>
            <person name="Asiedu R."/>
            <person name="Jamnadass R."/>
            <person name="Muchugi A."/>
            <person name="Goodstein D."/>
            <person name="Egesi C.N."/>
            <person name="Featherston J."/>
            <person name="Asfaw A."/>
            <person name="Simpson G.G."/>
            <person name="Dolezel J."/>
            <person name="Hendre P.S."/>
            <person name="Van Deynze A."/>
            <person name="Kumar P.L."/>
            <person name="Obidiegwu J.E."/>
            <person name="Bhattacharjee R."/>
            <person name="Rokhsar D.S."/>
        </authorList>
    </citation>
    <scope>NUCLEOTIDE SEQUENCE [LARGE SCALE GENOMIC DNA]</scope>
    <source>
        <strain evidence="2">cv. TDa95/00328</strain>
    </source>
</reference>